<feature type="region of interest" description="Disordered" evidence="1">
    <location>
        <begin position="60"/>
        <end position="79"/>
    </location>
</feature>
<accession>A0AAV7KES6</accession>
<dbReference type="EMBL" id="JAKMXF010000044">
    <property type="protein sequence ID" value="KAI6659931.1"/>
    <property type="molecule type" value="Genomic_DNA"/>
</dbReference>
<dbReference type="AlphaFoldDB" id="A0AAV7KES6"/>
<keyword evidence="3" id="KW-1185">Reference proteome</keyword>
<evidence type="ECO:0000256" key="1">
    <source>
        <dbReference type="SAM" id="MobiDB-lite"/>
    </source>
</evidence>
<evidence type="ECO:0000313" key="2">
    <source>
        <dbReference type="EMBL" id="KAI6659931.1"/>
    </source>
</evidence>
<comment type="caution">
    <text evidence="2">The sequence shown here is derived from an EMBL/GenBank/DDBJ whole genome shotgun (WGS) entry which is preliminary data.</text>
</comment>
<reference evidence="2 3" key="1">
    <citation type="journal article" date="2023" name="BMC Biol.">
        <title>The compact genome of the sponge Oopsacas minuta (Hexactinellida) is lacking key metazoan core genes.</title>
        <authorList>
            <person name="Santini S."/>
            <person name="Schenkelaars Q."/>
            <person name="Jourda C."/>
            <person name="Duchesne M."/>
            <person name="Belahbib H."/>
            <person name="Rocher C."/>
            <person name="Selva M."/>
            <person name="Riesgo A."/>
            <person name="Vervoort M."/>
            <person name="Leys S.P."/>
            <person name="Kodjabachian L."/>
            <person name="Le Bivic A."/>
            <person name="Borchiellini C."/>
            <person name="Claverie J.M."/>
            <person name="Renard E."/>
        </authorList>
    </citation>
    <scope>NUCLEOTIDE SEQUENCE [LARGE SCALE GENOMIC DNA]</scope>
    <source>
        <strain evidence="2">SPO-2</strain>
    </source>
</reference>
<feature type="region of interest" description="Disordered" evidence="1">
    <location>
        <begin position="84"/>
        <end position="144"/>
    </location>
</feature>
<feature type="compositionally biased region" description="Basic and acidic residues" evidence="1">
    <location>
        <begin position="312"/>
        <end position="336"/>
    </location>
</feature>
<feature type="region of interest" description="Disordered" evidence="1">
    <location>
        <begin position="294"/>
        <end position="336"/>
    </location>
</feature>
<feature type="compositionally biased region" description="Low complexity" evidence="1">
    <location>
        <begin position="113"/>
        <end position="122"/>
    </location>
</feature>
<proteinExistence type="predicted"/>
<sequence>MQSVDHYSLPTATDSERLLSNITSDDPLTEIASADELQPTITEVEGPIPRFVPIDQSIVLPRGDSQDPHFLTNIDQPDTSRQDFVEGTVTNSHPPLNPISGPNKRNENKKACLKQLPPTQKPQKQDSGPNLLPPLSRLPPTAGLPYYHEQSYPSLVQMSHPTELHPSSTSLNPQTNPLLVHVPPGGYQLTRPVLEDHLSFQQCPCYLTHGFIPHSAPPYQQVYVPLQPGSAPYAPLTGTGQDTLVYPDMYSGPRQTLIPTQSYPNIDHIFPYDPNCQRPSIFIPYAVQEALTTLQPPVSAPSGKTKTHRTSKKEALRKRDLETATKSSEDPSMIKKSKVDPVVPQTVPGEMLLQQAPHSSMTTAPHYRTDNILPCISANFNPFYPQFVPTANSFYQQGHVPYYQQHMIEPEKRQQSRRALFQFQGAPPSEDSLGVQPLENTPQTKMSPTSTSITTPEVDTNSASQISKNSDHPCIIQQNSGNNTLLRQNRANIPPPISLPPHINNFVNSDTIS</sequence>
<feature type="region of interest" description="Disordered" evidence="1">
    <location>
        <begin position="425"/>
        <end position="477"/>
    </location>
</feature>
<feature type="compositionally biased region" description="Polar residues" evidence="1">
    <location>
        <begin position="438"/>
        <end position="468"/>
    </location>
</feature>
<organism evidence="2 3">
    <name type="scientific">Oopsacas minuta</name>
    <dbReference type="NCBI Taxonomy" id="111878"/>
    <lineage>
        <taxon>Eukaryota</taxon>
        <taxon>Metazoa</taxon>
        <taxon>Porifera</taxon>
        <taxon>Hexactinellida</taxon>
        <taxon>Hexasterophora</taxon>
        <taxon>Lyssacinosida</taxon>
        <taxon>Leucopsacidae</taxon>
        <taxon>Oopsacas</taxon>
    </lineage>
</organism>
<feature type="compositionally biased region" description="Low complexity" evidence="1">
    <location>
        <begin position="129"/>
        <end position="140"/>
    </location>
</feature>
<evidence type="ECO:0000313" key="3">
    <source>
        <dbReference type="Proteomes" id="UP001165289"/>
    </source>
</evidence>
<name>A0AAV7KES6_9METZ</name>
<protein>
    <submittedName>
        <fullName evidence="2">Uncharacterized protein</fullName>
    </submittedName>
</protein>
<gene>
    <name evidence="2" type="ORF">LOD99_14271</name>
</gene>
<dbReference type="Proteomes" id="UP001165289">
    <property type="component" value="Unassembled WGS sequence"/>
</dbReference>